<dbReference type="RefSeq" id="WP_301212052.1">
    <property type="nucleotide sequence ID" value="NZ_JAROCF010000001.1"/>
</dbReference>
<protein>
    <recommendedName>
        <fullName evidence="3">DUF559 domain-containing protein</fullName>
    </recommendedName>
</protein>
<evidence type="ECO:0008006" key="3">
    <source>
        <dbReference type="Google" id="ProtNLM"/>
    </source>
</evidence>
<comment type="caution">
    <text evidence="1">The sequence shown here is derived from an EMBL/GenBank/DDBJ whole genome shotgun (WGS) entry which is preliminary data.</text>
</comment>
<accession>A0ABT8KFY6</accession>
<dbReference type="SUPFAM" id="SSF52980">
    <property type="entry name" value="Restriction endonuclease-like"/>
    <property type="match status" value="1"/>
</dbReference>
<organism evidence="1 2">
    <name type="scientific">Leifsonia williamsii</name>
    <dbReference type="NCBI Taxonomy" id="3035919"/>
    <lineage>
        <taxon>Bacteria</taxon>
        <taxon>Bacillati</taxon>
        <taxon>Actinomycetota</taxon>
        <taxon>Actinomycetes</taxon>
        <taxon>Micrococcales</taxon>
        <taxon>Microbacteriaceae</taxon>
        <taxon>Leifsonia</taxon>
    </lineage>
</organism>
<evidence type="ECO:0000313" key="2">
    <source>
        <dbReference type="Proteomes" id="UP001174208"/>
    </source>
</evidence>
<name>A0ABT8KFY6_9MICO</name>
<reference evidence="1" key="1">
    <citation type="submission" date="2023-06" db="EMBL/GenBank/DDBJ databases">
        <title>MT1 and MT2 Draft Genomes of Novel Species.</title>
        <authorList>
            <person name="Venkateswaran K."/>
        </authorList>
    </citation>
    <scope>NUCLEOTIDE SEQUENCE</scope>
    <source>
        <strain evidence="1">F6_8S_P_1B</strain>
    </source>
</reference>
<dbReference type="Gene3D" id="3.40.960.10">
    <property type="entry name" value="VSR Endonuclease"/>
    <property type="match status" value="1"/>
</dbReference>
<sequence length="254" mass="27990">MVADELSLRRRCEALLLHRPDRMVFSHVTAAALYGAPLPMQFENESDIHVTVPAGGRAPQIAGVRSHVLAAWRAAEVSGLPVTTPEQTWLDLAPILGQAALVAVGDFFVSRRDPLTDVVRLAAHVGGSSGRRGIARARQAIGLVREGSESAGETRLRLLLAGSGLPEPVANLELRDDRGVFVARVDLAYPAARLALEYEGDIHRTDRAIWHRDIARRERVEDLGWRVVRVTSADLRAPEELIPRIRHLLRTRES</sequence>
<proteinExistence type="predicted"/>
<dbReference type="InterPro" id="IPR011335">
    <property type="entry name" value="Restrct_endonuc-II-like"/>
</dbReference>
<dbReference type="EMBL" id="JAROCF010000001">
    <property type="protein sequence ID" value="MDN4615922.1"/>
    <property type="molecule type" value="Genomic_DNA"/>
</dbReference>
<evidence type="ECO:0000313" key="1">
    <source>
        <dbReference type="EMBL" id="MDN4615922.1"/>
    </source>
</evidence>
<gene>
    <name evidence="1" type="ORF">P5G50_15835</name>
</gene>
<dbReference type="Proteomes" id="UP001174208">
    <property type="component" value="Unassembled WGS sequence"/>
</dbReference>
<keyword evidence="2" id="KW-1185">Reference proteome</keyword>